<keyword evidence="6 7" id="KW-0472">Membrane</keyword>
<reference evidence="8 9" key="1">
    <citation type="submission" date="2019-11" db="EMBL/GenBank/DDBJ databases">
        <title>Genome sequence of Moorella glycerini DSM11254.</title>
        <authorList>
            <person name="Poehlein A."/>
            <person name="Boeer T."/>
            <person name="Daniel R."/>
        </authorList>
    </citation>
    <scope>NUCLEOTIDE SEQUENCE [LARGE SCALE GENOMIC DNA]</scope>
    <source>
        <strain evidence="8 9">DSM 11254</strain>
    </source>
</reference>
<dbReference type="InterPro" id="IPR051907">
    <property type="entry name" value="DoxX-like_oxidoreductase"/>
</dbReference>
<feature type="transmembrane region" description="Helical" evidence="7">
    <location>
        <begin position="57"/>
        <end position="80"/>
    </location>
</feature>
<evidence type="ECO:0000313" key="9">
    <source>
        <dbReference type="Proteomes" id="UP000425916"/>
    </source>
</evidence>
<evidence type="ECO:0000256" key="4">
    <source>
        <dbReference type="ARBA" id="ARBA00022692"/>
    </source>
</evidence>
<keyword evidence="5 7" id="KW-1133">Transmembrane helix</keyword>
<proteinExistence type="inferred from homology"/>
<gene>
    <name evidence="8" type="ORF">MGLY_08470</name>
</gene>
<dbReference type="Proteomes" id="UP000425916">
    <property type="component" value="Chromosome"/>
</dbReference>
<name>A0A6I5ZNM6_9FIRM</name>
<dbReference type="PANTHER" id="PTHR33452:SF1">
    <property type="entry name" value="INNER MEMBRANE PROTEIN YPHA-RELATED"/>
    <property type="match status" value="1"/>
</dbReference>
<dbReference type="Pfam" id="PF07681">
    <property type="entry name" value="DoxX"/>
    <property type="match status" value="1"/>
</dbReference>
<dbReference type="OrthoDB" id="539287at2"/>
<dbReference type="GO" id="GO:0005886">
    <property type="term" value="C:plasma membrane"/>
    <property type="evidence" value="ECO:0007669"/>
    <property type="project" value="UniProtKB-SubCell"/>
</dbReference>
<dbReference type="RefSeq" id="WP_156272037.1">
    <property type="nucleotide sequence ID" value="NZ_CP046244.1"/>
</dbReference>
<feature type="transmembrane region" description="Helical" evidence="7">
    <location>
        <begin position="15"/>
        <end position="37"/>
    </location>
</feature>
<evidence type="ECO:0000256" key="1">
    <source>
        <dbReference type="ARBA" id="ARBA00004651"/>
    </source>
</evidence>
<dbReference type="AlphaFoldDB" id="A0A6I5ZNM6"/>
<evidence type="ECO:0000313" key="8">
    <source>
        <dbReference type="EMBL" id="QGP91512.1"/>
    </source>
</evidence>
<comment type="subcellular location">
    <subcellularLocation>
        <location evidence="1">Cell membrane</location>
        <topology evidence="1">Multi-pass membrane protein</topology>
    </subcellularLocation>
</comment>
<keyword evidence="9" id="KW-1185">Reference proteome</keyword>
<evidence type="ECO:0000256" key="7">
    <source>
        <dbReference type="SAM" id="Phobius"/>
    </source>
</evidence>
<keyword evidence="4 7" id="KW-0812">Transmembrane</keyword>
<protein>
    <recommendedName>
        <fullName evidence="10">DoxX</fullName>
    </recommendedName>
</protein>
<keyword evidence="3" id="KW-1003">Cell membrane</keyword>
<comment type="similarity">
    <text evidence="2">Belongs to the DoxX family.</text>
</comment>
<dbReference type="EMBL" id="CP046244">
    <property type="protein sequence ID" value="QGP91512.1"/>
    <property type="molecule type" value="Genomic_DNA"/>
</dbReference>
<evidence type="ECO:0000256" key="6">
    <source>
        <dbReference type="ARBA" id="ARBA00023136"/>
    </source>
</evidence>
<evidence type="ECO:0000256" key="2">
    <source>
        <dbReference type="ARBA" id="ARBA00006679"/>
    </source>
</evidence>
<evidence type="ECO:0008006" key="10">
    <source>
        <dbReference type="Google" id="ProtNLM"/>
    </source>
</evidence>
<evidence type="ECO:0000256" key="3">
    <source>
        <dbReference type="ARBA" id="ARBA00022475"/>
    </source>
</evidence>
<organism evidence="8 9">
    <name type="scientific">Neomoorella glycerini</name>
    <dbReference type="NCBI Taxonomy" id="55779"/>
    <lineage>
        <taxon>Bacteria</taxon>
        <taxon>Bacillati</taxon>
        <taxon>Bacillota</taxon>
        <taxon>Clostridia</taxon>
        <taxon>Neomoorellales</taxon>
        <taxon>Neomoorellaceae</taxon>
        <taxon>Neomoorella</taxon>
    </lineage>
</organism>
<dbReference type="InterPro" id="IPR032808">
    <property type="entry name" value="DoxX"/>
</dbReference>
<accession>A0A6I5ZNM6</accession>
<evidence type="ECO:0000256" key="5">
    <source>
        <dbReference type="ARBA" id="ARBA00022989"/>
    </source>
</evidence>
<sequence length="139" mass="15628">MVSAFIHFLSFTQNYLDWVLVVVRVILAIVFGAHGWYKSFGKQGFQGSAIRFRQHGIPFPLFFSYVTSISQLIAVPLLLAGLMTRWVALMLLVEMTVATWAKFRENKIFDGADLPMSDWALCLLLIVLGPGNLSLDALF</sequence>
<dbReference type="PANTHER" id="PTHR33452">
    <property type="entry name" value="OXIDOREDUCTASE CATD-RELATED"/>
    <property type="match status" value="1"/>
</dbReference>
<feature type="transmembrane region" description="Helical" evidence="7">
    <location>
        <begin position="115"/>
        <end position="133"/>
    </location>
</feature>